<dbReference type="EC" id="6.3.5.-" evidence="7"/>
<dbReference type="GO" id="GO:0005524">
    <property type="term" value="F:ATP binding"/>
    <property type="evidence" value="ECO:0007669"/>
    <property type="project" value="UniProtKB-KW"/>
</dbReference>
<dbReference type="InterPro" id="IPR017959">
    <property type="entry name" value="Asn/Gln-tRNA_amidoTrfase_suB/E"/>
</dbReference>
<feature type="domain" description="Asn/Gln amidotransferase" evidence="8">
    <location>
        <begin position="409"/>
        <end position="587"/>
    </location>
</feature>
<dbReference type="HAMAP" id="MF_00121">
    <property type="entry name" value="GatB"/>
    <property type="match status" value="1"/>
</dbReference>
<dbReference type="Gene3D" id="1.10.10.410">
    <property type="match status" value="1"/>
</dbReference>
<keyword evidence="9" id="KW-0808">Transferase</keyword>
<dbReference type="InterPro" id="IPR003789">
    <property type="entry name" value="Asn/Gln_tRNA_amidoTrase-B-like"/>
</dbReference>
<dbReference type="NCBIfam" id="NF004012">
    <property type="entry name" value="PRK05477.1-2"/>
    <property type="match status" value="1"/>
</dbReference>
<comment type="subcellular location">
    <subcellularLocation>
        <location evidence="7">Mitochondrion</location>
    </subcellularLocation>
</comment>
<sequence length="595" mass="66714">MQLKNCLRARFNQRNARFFSNWKVDSWSGEVKLSKGGPVYQVIVGLEIHAQLNIRDKLFSPAISSGMYGQSSSIYPFDVAVPGKLPLLSAEAVQKAVLVAAALQCDIHTTSRFERKHYTYADLPLSYQITQQRWPLAENGLLECSYLSTPKNKLNDGQFARSTGKFDSKQSICCRIQRVQLEQDTGKTTSTTRSQICSNGSTESDLSAATIKTTYSLVDFSRAGCALVEIVTAPDLRSSLQAASVVHSLRHLLRFTGTCLGRMEDGNLRVDCNVNLQNEQQRRTPRIEIKNLNSIQQVRDAIEYEAVRQAENFENLVGGVEETRTWDVLKRKTTLIRTKDQAIDYRFLPEPDLPPLVLNGHVLGVPTIKQFVLRNSPELPALAEQRLRSTYQLSEYHAHVIARDPAAIRLFEEAMHFVNYSSLDTQPSLASKTTANLLCNDLFSLVKKAAERQAHAFILDDDDEVVSMSHAKINGSQLGEIATMILQERISSTMAKKLLALLFTDECADRNPSDLAHDQGFRLITDQEELRELCRAILRDHPEEIEVYKRGGKFIQKMNKLFTGKAMSLSNGNAHPERLQDALCDVLNDVAPGIK</sequence>
<dbReference type="GO" id="GO:0005739">
    <property type="term" value="C:mitochondrion"/>
    <property type="evidence" value="ECO:0007669"/>
    <property type="project" value="UniProtKB-SubCell"/>
</dbReference>
<evidence type="ECO:0000256" key="3">
    <source>
        <dbReference type="ARBA" id="ARBA00022741"/>
    </source>
</evidence>
<keyword evidence="2 7" id="KW-0436">Ligase</keyword>
<evidence type="ECO:0000256" key="2">
    <source>
        <dbReference type="ARBA" id="ARBA00022598"/>
    </source>
</evidence>
<dbReference type="InterPro" id="IPR004413">
    <property type="entry name" value="GatB"/>
</dbReference>
<protein>
    <recommendedName>
        <fullName evidence="7">Glutamyl-tRNA(Gln) amidotransferase subunit B, mitochondrial</fullName>
        <shortName evidence="7">Glu-AdT subunit B</shortName>
        <ecNumber evidence="7">6.3.5.-</ecNumber>
    </recommendedName>
</protein>
<reference evidence="9 10" key="1">
    <citation type="journal article" date="2015" name="Plant Cell">
        <title>Oil accumulation by the oleaginous diatom Fistulifera solaris as revealed by the genome and transcriptome.</title>
        <authorList>
            <person name="Tanaka T."/>
            <person name="Maeda Y."/>
            <person name="Veluchamy A."/>
            <person name="Tanaka M."/>
            <person name="Abida H."/>
            <person name="Marechal E."/>
            <person name="Bowler C."/>
            <person name="Muto M."/>
            <person name="Sunaga Y."/>
            <person name="Tanaka M."/>
            <person name="Yoshino T."/>
            <person name="Taniguchi T."/>
            <person name="Fukuda Y."/>
            <person name="Nemoto M."/>
            <person name="Matsumoto M."/>
            <person name="Wong P.S."/>
            <person name="Aburatani S."/>
            <person name="Fujibuchi W."/>
        </authorList>
    </citation>
    <scope>NUCLEOTIDE SEQUENCE [LARGE SCALE GENOMIC DNA]</scope>
    <source>
        <strain evidence="9 10">JPCC DA0580</strain>
    </source>
</reference>
<comment type="catalytic activity">
    <reaction evidence="6 7">
        <text>L-glutamyl-tRNA(Gln) + L-glutamine + ATP + H2O = L-glutaminyl-tRNA(Gln) + L-glutamate + ADP + phosphate + H(+)</text>
        <dbReference type="Rhea" id="RHEA:17521"/>
        <dbReference type="Rhea" id="RHEA-COMP:9681"/>
        <dbReference type="Rhea" id="RHEA-COMP:9684"/>
        <dbReference type="ChEBI" id="CHEBI:15377"/>
        <dbReference type="ChEBI" id="CHEBI:15378"/>
        <dbReference type="ChEBI" id="CHEBI:29985"/>
        <dbReference type="ChEBI" id="CHEBI:30616"/>
        <dbReference type="ChEBI" id="CHEBI:43474"/>
        <dbReference type="ChEBI" id="CHEBI:58359"/>
        <dbReference type="ChEBI" id="CHEBI:78520"/>
        <dbReference type="ChEBI" id="CHEBI:78521"/>
        <dbReference type="ChEBI" id="CHEBI:456216"/>
    </reaction>
</comment>
<evidence type="ECO:0000313" key="10">
    <source>
        <dbReference type="Proteomes" id="UP000198406"/>
    </source>
</evidence>
<evidence type="ECO:0000256" key="1">
    <source>
        <dbReference type="ARBA" id="ARBA00005306"/>
    </source>
</evidence>
<dbReference type="EMBL" id="BDSP01000223">
    <property type="protein sequence ID" value="GAX25259.1"/>
    <property type="molecule type" value="Genomic_DNA"/>
</dbReference>
<dbReference type="InterPro" id="IPR018027">
    <property type="entry name" value="Asn/Gln_amidotransferase"/>
</dbReference>
<dbReference type="GO" id="GO:0030956">
    <property type="term" value="C:glutamyl-tRNA(Gln) amidotransferase complex"/>
    <property type="evidence" value="ECO:0007669"/>
    <property type="project" value="UniProtKB-UniRule"/>
</dbReference>
<dbReference type="GO" id="GO:0050567">
    <property type="term" value="F:glutaminyl-tRNA synthase (glutamine-hydrolyzing) activity"/>
    <property type="evidence" value="ECO:0007669"/>
    <property type="project" value="UniProtKB-UniRule"/>
</dbReference>
<dbReference type="SUPFAM" id="SSF55931">
    <property type="entry name" value="Glutamine synthetase/guanido kinase"/>
    <property type="match status" value="1"/>
</dbReference>
<keyword evidence="5 7" id="KW-0648">Protein biosynthesis</keyword>
<comment type="similarity">
    <text evidence="1 7">Belongs to the GatB/GatE family. GatB subfamily.</text>
</comment>
<evidence type="ECO:0000256" key="5">
    <source>
        <dbReference type="ARBA" id="ARBA00022917"/>
    </source>
</evidence>
<dbReference type="Pfam" id="PF02637">
    <property type="entry name" value="GatB_Yqey"/>
    <property type="match status" value="1"/>
</dbReference>
<comment type="subunit">
    <text evidence="7">Subunit of the heterotrimeric GatCAB amidotransferase (AdT) complex, composed of A, B and C subunits.</text>
</comment>
<dbReference type="SMART" id="SM00845">
    <property type="entry name" value="GatB_Yqey"/>
    <property type="match status" value="1"/>
</dbReference>
<gene>
    <name evidence="9" type="ORF">FisN_5Lh341</name>
</gene>
<dbReference type="Pfam" id="PF02934">
    <property type="entry name" value="GatB_N"/>
    <property type="match status" value="1"/>
</dbReference>
<accession>A0A1Z5KG80</accession>
<dbReference type="GO" id="GO:0016740">
    <property type="term" value="F:transferase activity"/>
    <property type="evidence" value="ECO:0007669"/>
    <property type="project" value="UniProtKB-KW"/>
</dbReference>
<dbReference type="SUPFAM" id="SSF89095">
    <property type="entry name" value="GatB/YqeY motif"/>
    <property type="match status" value="1"/>
</dbReference>
<proteinExistence type="inferred from homology"/>
<evidence type="ECO:0000313" key="9">
    <source>
        <dbReference type="EMBL" id="GAX25259.1"/>
    </source>
</evidence>
<keyword evidence="4 7" id="KW-0067">ATP-binding</keyword>
<evidence type="ECO:0000256" key="6">
    <source>
        <dbReference type="ARBA" id="ARBA00047913"/>
    </source>
</evidence>
<dbReference type="InParanoid" id="A0A1Z5KG80"/>
<comment type="function">
    <text evidence="7">Allows the formation of correctly charged Gln-tRNA(Gln) through the transamidation of misacylated Glu-tRNA(Gln) in the mitochondria. The reaction takes place in the presence of glutamine and ATP through an activated gamma-phospho-Glu-tRNA(Gln).</text>
</comment>
<evidence type="ECO:0000259" key="8">
    <source>
        <dbReference type="SMART" id="SM00845"/>
    </source>
</evidence>
<dbReference type="PANTHER" id="PTHR11659:SF0">
    <property type="entry name" value="GLUTAMYL-TRNA(GLN) AMIDOTRANSFERASE SUBUNIT B, MITOCHONDRIAL"/>
    <property type="match status" value="1"/>
</dbReference>
<dbReference type="GO" id="GO:0070681">
    <property type="term" value="P:glutaminyl-tRNAGln biosynthesis via transamidation"/>
    <property type="evidence" value="ECO:0007669"/>
    <property type="project" value="UniProtKB-UniRule"/>
</dbReference>
<name>A0A1Z5KG80_FISSO</name>
<keyword evidence="3 7" id="KW-0547">Nucleotide-binding</keyword>
<dbReference type="InterPro" id="IPR006075">
    <property type="entry name" value="Asn/Gln-tRNA_Trfase_suB/E_cat"/>
</dbReference>
<evidence type="ECO:0000256" key="7">
    <source>
        <dbReference type="HAMAP-Rule" id="MF_03147"/>
    </source>
</evidence>
<dbReference type="AlphaFoldDB" id="A0A1Z5KG80"/>
<dbReference type="InterPro" id="IPR014746">
    <property type="entry name" value="Gln_synth/guanido_kin_cat_dom"/>
</dbReference>
<keyword evidence="7" id="KW-0496">Mitochondrion</keyword>
<dbReference type="OrthoDB" id="1722066at2759"/>
<dbReference type="PANTHER" id="PTHR11659">
    <property type="entry name" value="GLUTAMYL-TRNA GLN AMIDOTRANSFERASE SUBUNIT B MITOCHONDRIAL AND PROKARYOTIC PET112-RELATED"/>
    <property type="match status" value="1"/>
</dbReference>
<keyword evidence="10" id="KW-1185">Reference proteome</keyword>
<dbReference type="NCBIfam" id="TIGR00133">
    <property type="entry name" value="gatB"/>
    <property type="match status" value="1"/>
</dbReference>
<evidence type="ECO:0000256" key="4">
    <source>
        <dbReference type="ARBA" id="ARBA00022840"/>
    </source>
</evidence>
<dbReference type="Proteomes" id="UP000198406">
    <property type="component" value="Unassembled WGS sequence"/>
</dbReference>
<dbReference type="InterPro" id="IPR023168">
    <property type="entry name" value="GatB_Yqey_C_2"/>
</dbReference>
<comment type="caution">
    <text evidence="9">The sequence shown here is derived from an EMBL/GenBank/DDBJ whole genome shotgun (WGS) entry which is preliminary data.</text>
</comment>
<organism evidence="9 10">
    <name type="scientific">Fistulifera solaris</name>
    <name type="common">Oleaginous diatom</name>
    <dbReference type="NCBI Taxonomy" id="1519565"/>
    <lineage>
        <taxon>Eukaryota</taxon>
        <taxon>Sar</taxon>
        <taxon>Stramenopiles</taxon>
        <taxon>Ochrophyta</taxon>
        <taxon>Bacillariophyta</taxon>
        <taxon>Bacillariophyceae</taxon>
        <taxon>Bacillariophycidae</taxon>
        <taxon>Naviculales</taxon>
        <taxon>Naviculaceae</taxon>
        <taxon>Fistulifera</taxon>
    </lineage>
</organism>
<dbReference type="GO" id="GO:0032543">
    <property type="term" value="P:mitochondrial translation"/>
    <property type="evidence" value="ECO:0007669"/>
    <property type="project" value="UniProtKB-UniRule"/>
</dbReference>